<dbReference type="Pfam" id="PF11938">
    <property type="entry name" value="DUF3456"/>
    <property type="match status" value="1"/>
</dbReference>
<dbReference type="OrthoDB" id="192915at2759"/>
<comment type="caution">
    <text evidence="4">The sequence shown here is derived from an EMBL/GenBank/DDBJ whole genome shotgun (WGS) entry which is preliminary data.</text>
</comment>
<name>A0A8S4RKF3_9NEOP</name>
<feature type="domain" description="DUF3456" evidence="3">
    <location>
        <begin position="14"/>
        <end position="164"/>
    </location>
</feature>
<evidence type="ECO:0000256" key="2">
    <source>
        <dbReference type="SAM" id="MobiDB-lite"/>
    </source>
</evidence>
<evidence type="ECO:0000313" key="4">
    <source>
        <dbReference type="EMBL" id="CAH2237868.1"/>
    </source>
</evidence>
<dbReference type="Proteomes" id="UP000838756">
    <property type="component" value="Unassembled WGS sequence"/>
</dbReference>
<feature type="compositionally biased region" description="Basic and acidic residues" evidence="2">
    <location>
        <begin position="236"/>
        <end position="247"/>
    </location>
</feature>
<dbReference type="EMBL" id="CAKXAJ010025301">
    <property type="protein sequence ID" value="CAH2237868.1"/>
    <property type="molecule type" value="Genomic_DNA"/>
</dbReference>
<dbReference type="InterPro" id="IPR042415">
    <property type="entry name" value="CNPY"/>
</dbReference>
<feature type="region of interest" description="Disordered" evidence="2">
    <location>
        <begin position="196"/>
        <end position="247"/>
    </location>
</feature>
<reference evidence="4" key="1">
    <citation type="submission" date="2022-03" db="EMBL/GenBank/DDBJ databases">
        <authorList>
            <person name="Lindestad O."/>
        </authorList>
    </citation>
    <scope>NUCLEOTIDE SEQUENCE</scope>
</reference>
<accession>A0A8S4RKF3</accession>
<dbReference type="PANTHER" id="PTHR13341">
    <property type="entry name" value="MIR-INTERACTING SAPOSIN-LIKE PROTEIN"/>
    <property type="match status" value="1"/>
</dbReference>
<keyword evidence="5" id="KW-1185">Reference proteome</keyword>
<protein>
    <submittedName>
        <fullName evidence="4">Jg4884 protein</fullName>
    </submittedName>
</protein>
<proteinExistence type="inferred from homology"/>
<evidence type="ECO:0000313" key="5">
    <source>
        <dbReference type="Proteomes" id="UP000838756"/>
    </source>
</evidence>
<evidence type="ECO:0000259" key="3">
    <source>
        <dbReference type="Pfam" id="PF11938"/>
    </source>
</evidence>
<dbReference type="PANTHER" id="PTHR13341:SF2">
    <property type="entry name" value="PROTEIN SEELE"/>
    <property type="match status" value="1"/>
</dbReference>
<dbReference type="AlphaFoldDB" id="A0A8S4RKF3"/>
<gene>
    <name evidence="4" type="primary">jg4884</name>
    <name evidence="4" type="ORF">PAEG_LOCUS15036</name>
</gene>
<sequence>MVGVSAKIDAKNLKCLVCRQTFEELNKAIKGVEKWKKVDVGNFRMDADGNTMQDKVPAHRSAVYISEVIDDICKKMDDYVRVHYKSTGKLAIMLLVTREGHMNPEFSKTKFVTDDDLNKSLEYYCERMFEDNEDEITDLYKTRPDDDIMPDAEREICFNHAKYCEEWMLPDEKDTTWTPEMEAEYVKVHGPDPYGFGGGMQQQMHSEVADSEGYDDSDDVDEDVEELAAEEEGKPDEDYVDRGKDEL</sequence>
<evidence type="ECO:0000256" key="1">
    <source>
        <dbReference type="ARBA" id="ARBA00007285"/>
    </source>
</evidence>
<comment type="similarity">
    <text evidence="1">Belongs to the canopy family.</text>
</comment>
<organism evidence="4 5">
    <name type="scientific">Pararge aegeria aegeria</name>
    <dbReference type="NCBI Taxonomy" id="348720"/>
    <lineage>
        <taxon>Eukaryota</taxon>
        <taxon>Metazoa</taxon>
        <taxon>Ecdysozoa</taxon>
        <taxon>Arthropoda</taxon>
        <taxon>Hexapoda</taxon>
        <taxon>Insecta</taxon>
        <taxon>Pterygota</taxon>
        <taxon>Neoptera</taxon>
        <taxon>Endopterygota</taxon>
        <taxon>Lepidoptera</taxon>
        <taxon>Glossata</taxon>
        <taxon>Ditrysia</taxon>
        <taxon>Papilionoidea</taxon>
        <taxon>Nymphalidae</taxon>
        <taxon>Satyrinae</taxon>
        <taxon>Satyrini</taxon>
        <taxon>Parargina</taxon>
        <taxon>Pararge</taxon>
    </lineage>
</organism>
<dbReference type="GO" id="GO:0005783">
    <property type="term" value="C:endoplasmic reticulum"/>
    <property type="evidence" value="ECO:0007669"/>
    <property type="project" value="TreeGrafter"/>
</dbReference>
<dbReference type="InterPro" id="IPR021852">
    <property type="entry name" value="DUF3456"/>
</dbReference>
<feature type="compositionally biased region" description="Acidic residues" evidence="2">
    <location>
        <begin position="209"/>
        <end position="235"/>
    </location>
</feature>